<accession>A0A3L6ZX23</accession>
<evidence type="ECO:0000313" key="3">
    <source>
        <dbReference type="EMBL" id="RLP72573.1"/>
    </source>
</evidence>
<organism evidence="3 4">
    <name type="scientific">Mycetocola manganoxydans</name>
    <dbReference type="NCBI Taxonomy" id="699879"/>
    <lineage>
        <taxon>Bacteria</taxon>
        <taxon>Bacillati</taxon>
        <taxon>Actinomycetota</taxon>
        <taxon>Actinomycetes</taxon>
        <taxon>Micrococcales</taxon>
        <taxon>Microbacteriaceae</taxon>
        <taxon>Mycetocola</taxon>
    </lineage>
</organism>
<keyword evidence="1" id="KW-0812">Transmembrane</keyword>
<gene>
    <name evidence="3" type="ORF">D9V29_05430</name>
</gene>
<feature type="transmembrane region" description="Helical" evidence="1">
    <location>
        <begin position="21"/>
        <end position="44"/>
    </location>
</feature>
<dbReference type="GO" id="GO:0016787">
    <property type="term" value="F:hydrolase activity"/>
    <property type="evidence" value="ECO:0007669"/>
    <property type="project" value="UniProtKB-KW"/>
</dbReference>
<comment type="caution">
    <text evidence="3">The sequence shown here is derived from an EMBL/GenBank/DDBJ whole genome shotgun (WGS) entry which is preliminary data.</text>
</comment>
<name>A0A3L6ZX23_9MICO</name>
<protein>
    <submittedName>
        <fullName evidence="3">Alpha/beta fold hydrolase</fullName>
    </submittedName>
</protein>
<dbReference type="Gene3D" id="3.40.50.1820">
    <property type="entry name" value="alpha/beta hydrolase"/>
    <property type="match status" value="1"/>
</dbReference>
<evidence type="ECO:0000256" key="1">
    <source>
        <dbReference type="SAM" id="Phobius"/>
    </source>
</evidence>
<keyword evidence="3" id="KW-0378">Hydrolase</keyword>
<feature type="domain" description="AB hydrolase-1" evidence="2">
    <location>
        <begin position="168"/>
        <end position="284"/>
    </location>
</feature>
<evidence type="ECO:0000259" key="2">
    <source>
        <dbReference type="Pfam" id="PF00561"/>
    </source>
</evidence>
<keyword evidence="1" id="KW-1133">Transmembrane helix</keyword>
<dbReference type="PANTHER" id="PTHR43358">
    <property type="entry name" value="ALPHA/BETA-HYDROLASE"/>
    <property type="match status" value="1"/>
</dbReference>
<proteinExistence type="predicted"/>
<dbReference type="InterPro" id="IPR052920">
    <property type="entry name" value="DNA-binding_regulatory"/>
</dbReference>
<dbReference type="InterPro" id="IPR000073">
    <property type="entry name" value="AB_hydrolase_1"/>
</dbReference>
<dbReference type="AlphaFoldDB" id="A0A3L6ZX23"/>
<sequence>MKRHSHADQPVPRSSARRRRIAITLGGILLTLTGSAILAVGTVARRVVTPARTRFRESDVLAIDSSNGTITLAKNPDTVLPGRYGLFFGTPERYLRLGGLLESNGTTVTRELESPSDGLPERGPATFSGWYYSRPDELGIDYRDIAVPTPAGNAPAWLFPASDDTGRWVVIVHGRGTTRSECLRAVPVWREAGYSSLLVSYRNDGDAPRSSDGLYGLGDTEWQDVDAAITVAAEHGATEIVLMGWSMGGTIAVQTTLRTSRPDLLRGIVLESPVLDWGRVLEFQADATRIPVPLRLAAIGAISNSWGRALTGLDAAVDFPGLDVVSRADELHLPMLVLHSDDDGFVPSSGSHDLAAVRPDIVTFERFTVARHTKLWNYDEKRWTSAIRDWAATLD</sequence>
<dbReference type="OrthoDB" id="8111537at2"/>
<dbReference type="InterPro" id="IPR029058">
    <property type="entry name" value="AB_hydrolase_fold"/>
</dbReference>
<dbReference type="EMBL" id="RCUV01000005">
    <property type="protein sequence ID" value="RLP72573.1"/>
    <property type="molecule type" value="Genomic_DNA"/>
</dbReference>
<dbReference type="SUPFAM" id="SSF53474">
    <property type="entry name" value="alpha/beta-Hydrolases"/>
    <property type="match status" value="1"/>
</dbReference>
<keyword evidence="1" id="KW-0472">Membrane</keyword>
<keyword evidence="4" id="KW-1185">Reference proteome</keyword>
<evidence type="ECO:0000313" key="4">
    <source>
        <dbReference type="Proteomes" id="UP000270299"/>
    </source>
</evidence>
<dbReference type="PANTHER" id="PTHR43358:SF4">
    <property type="entry name" value="ALPHA_BETA HYDROLASE FOLD-1 DOMAIN-CONTAINING PROTEIN"/>
    <property type="match status" value="1"/>
</dbReference>
<reference evidence="3 4" key="1">
    <citation type="submission" date="2018-10" db="EMBL/GenBank/DDBJ databases">
        <authorList>
            <person name="Li J."/>
        </authorList>
    </citation>
    <scope>NUCLEOTIDE SEQUENCE [LARGE SCALE GENOMIC DNA]</scope>
    <source>
        <strain evidence="3 4">CCTCC AB209002</strain>
    </source>
</reference>
<dbReference type="Proteomes" id="UP000270299">
    <property type="component" value="Unassembled WGS sequence"/>
</dbReference>
<dbReference type="Pfam" id="PF00561">
    <property type="entry name" value="Abhydrolase_1"/>
    <property type="match status" value="1"/>
</dbReference>
<dbReference type="RefSeq" id="WP_121672290.1">
    <property type="nucleotide sequence ID" value="NZ_BMXM01000001.1"/>
</dbReference>